<keyword evidence="2" id="KW-1185">Reference proteome</keyword>
<dbReference type="Proteomes" id="UP001152604">
    <property type="component" value="Unassembled WGS sequence"/>
</dbReference>
<evidence type="ECO:0000313" key="2">
    <source>
        <dbReference type="Proteomes" id="UP001152604"/>
    </source>
</evidence>
<accession>A0ABM9E582</accession>
<name>A0ABM9E582_9HYPH</name>
<reference evidence="1" key="1">
    <citation type="submission" date="2022-03" db="EMBL/GenBank/DDBJ databases">
        <authorList>
            <person name="Brunel B."/>
        </authorList>
    </citation>
    <scope>NUCLEOTIDE SEQUENCE</scope>
    <source>
        <strain evidence="1">STM4922sample</strain>
    </source>
</reference>
<dbReference type="EMBL" id="CAKXZS010000030">
    <property type="protein sequence ID" value="CAH2404274.1"/>
    <property type="molecule type" value="Genomic_DNA"/>
</dbReference>
<gene>
    <name evidence="1" type="ORF">MES4922_360001</name>
</gene>
<protein>
    <submittedName>
        <fullName evidence="1">Uncharacterized protein</fullName>
    </submittedName>
</protein>
<sequence>MPTPDNFPVISRGPSSPIKLSAPCSEGYSTAWIMSVDSIGREKYELNQIGQFRASPMDRNDSVPWRSLWERSPYQG</sequence>
<comment type="caution">
    <text evidence="1">The sequence shown here is derived from an EMBL/GenBank/DDBJ whole genome shotgun (WGS) entry which is preliminary data.</text>
</comment>
<evidence type="ECO:0000313" key="1">
    <source>
        <dbReference type="EMBL" id="CAH2404274.1"/>
    </source>
</evidence>
<proteinExistence type="predicted"/>
<organism evidence="1 2">
    <name type="scientific">Mesorhizobium ventifaucium</name>
    <dbReference type="NCBI Taxonomy" id="666020"/>
    <lineage>
        <taxon>Bacteria</taxon>
        <taxon>Pseudomonadati</taxon>
        <taxon>Pseudomonadota</taxon>
        <taxon>Alphaproteobacteria</taxon>
        <taxon>Hyphomicrobiales</taxon>
        <taxon>Phyllobacteriaceae</taxon>
        <taxon>Mesorhizobium</taxon>
    </lineage>
</organism>